<protein>
    <submittedName>
        <fullName evidence="2">ABC-2 type transport system permease protein</fullName>
    </submittedName>
</protein>
<proteinExistence type="predicted"/>
<organism evidence="2 3">
    <name type="scientific">Pseudonocardia kunmingensis</name>
    <dbReference type="NCBI Taxonomy" id="630975"/>
    <lineage>
        <taxon>Bacteria</taxon>
        <taxon>Bacillati</taxon>
        <taxon>Actinomycetota</taxon>
        <taxon>Actinomycetes</taxon>
        <taxon>Pseudonocardiales</taxon>
        <taxon>Pseudonocardiaceae</taxon>
        <taxon>Pseudonocardia</taxon>
    </lineage>
</organism>
<dbReference type="AlphaFoldDB" id="A0A543E133"/>
<feature type="transmembrane region" description="Helical" evidence="1">
    <location>
        <begin position="145"/>
        <end position="167"/>
    </location>
</feature>
<feature type="transmembrane region" description="Helical" evidence="1">
    <location>
        <begin position="179"/>
        <end position="200"/>
    </location>
</feature>
<comment type="caution">
    <text evidence="2">The sequence shown here is derived from an EMBL/GenBank/DDBJ whole genome shotgun (WGS) entry which is preliminary data.</text>
</comment>
<feature type="transmembrane region" description="Helical" evidence="1">
    <location>
        <begin position="60"/>
        <end position="80"/>
    </location>
</feature>
<accession>A0A543E133</accession>
<keyword evidence="1" id="KW-0812">Transmembrane</keyword>
<dbReference type="Proteomes" id="UP000315677">
    <property type="component" value="Unassembled WGS sequence"/>
</dbReference>
<keyword evidence="1" id="KW-1133">Transmembrane helix</keyword>
<keyword evidence="1" id="KW-0472">Membrane</keyword>
<reference evidence="2 3" key="1">
    <citation type="submission" date="2019-06" db="EMBL/GenBank/DDBJ databases">
        <title>Sequencing the genomes of 1000 actinobacteria strains.</title>
        <authorList>
            <person name="Klenk H.-P."/>
        </authorList>
    </citation>
    <scope>NUCLEOTIDE SEQUENCE [LARGE SCALE GENOMIC DNA]</scope>
    <source>
        <strain evidence="2 3">DSM 45301</strain>
    </source>
</reference>
<feature type="transmembrane region" description="Helical" evidence="1">
    <location>
        <begin position="21"/>
        <end position="48"/>
    </location>
</feature>
<keyword evidence="3" id="KW-1185">Reference proteome</keyword>
<dbReference type="InterPro" id="IPR010390">
    <property type="entry name" value="ABC-2_transporter-like"/>
</dbReference>
<evidence type="ECO:0000313" key="3">
    <source>
        <dbReference type="Proteomes" id="UP000315677"/>
    </source>
</evidence>
<evidence type="ECO:0000313" key="2">
    <source>
        <dbReference type="EMBL" id="TQM15303.1"/>
    </source>
</evidence>
<dbReference type="PANTHER" id="PTHR36832:SF2">
    <property type="entry name" value="INTEGRAL MEMBRANE PROTEIN"/>
    <property type="match status" value="1"/>
</dbReference>
<feature type="transmembrane region" description="Helical" evidence="1">
    <location>
        <begin position="120"/>
        <end position="139"/>
    </location>
</feature>
<feature type="transmembrane region" description="Helical" evidence="1">
    <location>
        <begin position="235"/>
        <end position="254"/>
    </location>
</feature>
<sequence>MSIDVLRPYLRLVGAGFRRHSTYLAASLAGLFTNTVFGLLRVAVLLAVVGPTGSAAGYDAADTGTFVWLGQGLLAVVLLWPDRELAHRVRTGDIAIDLARPWNLQVALLAQDLGRAGHAVLVRLAPPVAFGALVLPFRWPESPWTVALFAVSTALAVVISFALRFLLDLTSFWLLDNRGVAGVYMSVSGLACGLTVPLAFFPDALRTALYATPFPAVMQTPIDVFGERGSPAALLAHQVLWVVVTLAAGQLVLARATRKLVVQGG</sequence>
<name>A0A543E133_9PSEU</name>
<dbReference type="PANTHER" id="PTHR36832">
    <property type="entry name" value="SLR1174 PROTEIN-RELATED"/>
    <property type="match status" value="1"/>
</dbReference>
<gene>
    <name evidence="2" type="ORF">FB558_2086</name>
</gene>
<evidence type="ECO:0000256" key="1">
    <source>
        <dbReference type="SAM" id="Phobius"/>
    </source>
</evidence>
<dbReference type="EMBL" id="VFPA01000001">
    <property type="protein sequence ID" value="TQM15303.1"/>
    <property type="molecule type" value="Genomic_DNA"/>
</dbReference>
<dbReference type="Pfam" id="PF06182">
    <property type="entry name" value="ABC2_membrane_6"/>
    <property type="match status" value="1"/>
</dbReference>